<dbReference type="Proteomes" id="UP000886059">
    <property type="component" value="Unassembled WGS sequence"/>
</dbReference>
<organism evidence="3">
    <name type="scientific">Chlorobaculum parvum</name>
    <dbReference type="NCBI Taxonomy" id="274539"/>
    <lineage>
        <taxon>Bacteria</taxon>
        <taxon>Pseudomonadati</taxon>
        <taxon>Chlorobiota</taxon>
        <taxon>Chlorobiia</taxon>
        <taxon>Chlorobiales</taxon>
        <taxon>Chlorobiaceae</taxon>
        <taxon>Chlorobaculum</taxon>
    </lineage>
</organism>
<accession>A0A7C5HHY7</accession>
<dbReference type="Pfam" id="PF13699">
    <property type="entry name" value="eCIS_core"/>
    <property type="match status" value="1"/>
</dbReference>
<proteinExistence type="predicted"/>
<sequence>MKTSADKSSASSASKNAHVTATRPFFGPTGQSTFFAPAVQMKMEVSKPGDPLEKEANHMAGKVMRMASPTPAPVPIKDDRLQKQGDNKLQKKEKEVVQKASVPEKEIQRTEGDKLQKAPAADEKLQKQDEEKLQKEEKETVQKTASPEKKIQRTEGDKLQKAPAADEKLQKQDEEKLQKKGEEKLRVAPASDNKLQRKKAGGAGGASPSVQSAISGKMGGGQPMSSEVRSFMEPRFNADFSNVRIHSDPEAASLNNQLSARAFTHKNHIFFSRDQYQPGTSGGKHLLAHELTHTIQQGHAVQRTPQVSTAAAPPPVQRLGVQDALDYFADKAANIPGFTMLTVIIGFNPINQRSVDRSATNILRAMVEMVPGGHMISQALENHGILNKVATWAEQQFTTLGDIGSEIVGGLRRFLDSLSWTDIFHLGSV</sequence>
<feature type="domain" description="eCIS core" evidence="2">
    <location>
        <begin position="223"/>
        <end position="299"/>
    </location>
</feature>
<name>A0A7C5HHY7_9CHLB</name>
<comment type="caution">
    <text evidence="3">The sequence shown here is derived from an EMBL/GenBank/DDBJ whole genome shotgun (WGS) entry which is preliminary data.</text>
</comment>
<dbReference type="AlphaFoldDB" id="A0A7C5HHY7"/>
<feature type="region of interest" description="Disordered" evidence="1">
    <location>
        <begin position="1"/>
        <end position="32"/>
    </location>
</feature>
<gene>
    <name evidence="3" type="ORF">ENL01_05150</name>
</gene>
<reference evidence="3" key="1">
    <citation type="journal article" date="2020" name="mSystems">
        <title>Genome- and Community-Level Interaction Insights into Carbon Utilization and Element Cycling Functions of Hydrothermarchaeota in Hydrothermal Sediment.</title>
        <authorList>
            <person name="Zhou Z."/>
            <person name="Liu Y."/>
            <person name="Xu W."/>
            <person name="Pan J."/>
            <person name="Luo Z.H."/>
            <person name="Li M."/>
        </authorList>
    </citation>
    <scope>NUCLEOTIDE SEQUENCE [LARGE SCALE GENOMIC DNA]</scope>
    <source>
        <strain evidence="3">HyVt-628</strain>
    </source>
</reference>
<feature type="region of interest" description="Disordered" evidence="1">
    <location>
        <begin position="46"/>
        <end position="225"/>
    </location>
</feature>
<feature type="compositionally biased region" description="Basic and acidic residues" evidence="1">
    <location>
        <begin position="46"/>
        <end position="57"/>
    </location>
</feature>
<dbReference type="EMBL" id="DRSK01000288">
    <property type="protein sequence ID" value="HHE08237.1"/>
    <property type="molecule type" value="Genomic_DNA"/>
</dbReference>
<feature type="non-terminal residue" evidence="3">
    <location>
        <position position="429"/>
    </location>
</feature>
<protein>
    <submittedName>
        <fullName evidence="3">DUF4157 domain-containing protein</fullName>
    </submittedName>
</protein>
<evidence type="ECO:0000256" key="1">
    <source>
        <dbReference type="SAM" id="MobiDB-lite"/>
    </source>
</evidence>
<feature type="compositionally biased region" description="Low complexity" evidence="1">
    <location>
        <begin position="1"/>
        <end position="15"/>
    </location>
</feature>
<evidence type="ECO:0000313" key="3">
    <source>
        <dbReference type="EMBL" id="HHE08237.1"/>
    </source>
</evidence>
<dbReference type="InterPro" id="IPR025295">
    <property type="entry name" value="eCIS_core_dom"/>
</dbReference>
<feature type="compositionally biased region" description="Basic and acidic residues" evidence="1">
    <location>
        <begin position="76"/>
        <end position="186"/>
    </location>
</feature>
<evidence type="ECO:0000259" key="2">
    <source>
        <dbReference type="Pfam" id="PF13699"/>
    </source>
</evidence>